<name>A0A3T1CF57_9SPHN</name>
<accession>A0A3T1CF57</accession>
<dbReference type="Proteomes" id="UP000290057">
    <property type="component" value="Chromosome"/>
</dbReference>
<keyword evidence="2" id="KW-1185">Reference proteome</keyword>
<sequence>MIGALLLLAAQGLAPVADPGPDTDPIVVIGQRLQAIEVHVGRGPDGKWHCGMDGSTGRLSLDKRLCKAVTTCVRKGATSDADIEQCVATTKKGLLRKLERERART</sequence>
<dbReference type="RefSeq" id="WP_130585723.1">
    <property type="nucleotide sequence ID" value="NZ_AP019389.1"/>
</dbReference>
<proteinExistence type="predicted"/>
<protein>
    <submittedName>
        <fullName evidence="1">Uncharacterized protein</fullName>
    </submittedName>
</protein>
<organism evidence="1 2">
    <name type="scientific">Qipengyuania flava</name>
    <dbReference type="NCBI Taxonomy" id="192812"/>
    <lineage>
        <taxon>Bacteria</taxon>
        <taxon>Pseudomonadati</taxon>
        <taxon>Pseudomonadota</taxon>
        <taxon>Alphaproteobacteria</taxon>
        <taxon>Sphingomonadales</taxon>
        <taxon>Erythrobacteraceae</taxon>
        <taxon>Qipengyuania</taxon>
    </lineage>
</organism>
<evidence type="ECO:0000313" key="2">
    <source>
        <dbReference type="Proteomes" id="UP000290057"/>
    </source>
</evidence>
<reference evidence="1 2" key="1">
    <citation type="submission" date="2019-01" db="EMBL/GenBank/DDBJ databases">
        <title>Complete genome sequence of Erythrobacter flavus KJ5.</title>
        <authorList>
            <person name="Kanesaki Y."/>
            <person name="Brotosudarmo T."/>
            <person name="Moriuchi R."/>
            <person name="Awai K."/>
        </authorList>
    </citation>
    <scope>NUCLEOTIDE SEQUENCE [LARGE SCALE GENOMIC DNA]</scope>
    <source>
        <strain evidence="1 2">KJ5</strain>
    </source>
</reference>
<dbReference type="AlphaFoldDB" id="A0A3T1CF57"/>
<dbReference type="EMBL" id="AP019389">
    <property type="protein sequence ID" value="BBI19568.1"/>
    <property type="molecule type" value="Genomic_DNA"/>
</dbReference>
<gene>
    <name evidence="1" type="ORF">EKJ_04150</name>
</gene>
<evidence type="ECO:0000313" key="1">
    <source>
        <dbReference type="EMBL" id="BBI19568.1"/>
    </source>
</evidence>